<name>A0A382Q060_9ZZZZ</name>
<keyword evidence="1" id="KW-1133">Transmembrane helix</keyword>
<protein>
    <recommendedName>
        <fullName evidence="3">Glycosyltransferase RgtA/B/C/D-like domain-containing protein</fullName>
    </recommendedName>
</protein>
<feature type="transmembrane region" description="Helical" evidence="1">
    <location>
        <begin position="122"/>
        <end position="149"/>
    </location>
</feature>
<dbReference type="AlphaFoldDB" id="A0A382Q060"/>
<evidence type="ECO:0000313" key="2">
    <source>
        <dbReference type="EMBL" id="SVC77762.1"/>
    </source>
</evidence>
<sequence length="338" mass="39020">IGYFLSLGHRDQYLAVITGCMVGALLAGLWKRQLRKNKSSSLTFKQQKSSELIFPLGYQLRFGTQIFFYFALAYIISTPASVLEPAKVIEFWSWQKFTYSSPGMNWYAVLGQLDHLQRMIKYLVVAFFSKHAVIAIFFSTMSLIGIYCLRKEKTTLMILTIVVVIYVGYISKYQLMYVRNLQFLFPFLAILAAIGCGQIQKNIIRYLDRNAIMPAIRYKYMWPGFLSILILINGIWISQAAESIHKYNTDPELFRYQQVAGLKQFIEAHPNRSFVFSNGMKSTLAEYGYPEYRQVPVLSVSDAYAVFYSLEALTGHTWERTDRPVHGLGSNRFSFYHI</sequence>
<evidence type="ECO:0000256" key="1">
    <source>
        <dbReference type="SAM" id="Phobius"/>
    </source>
</evidence>
<dbReference type="EMBL" id="UINC01110329">
    <property type="protein sequence ID" value="SVC77762.1"/>
    <property type="molecule type" value="Genomic_DNA"/>
</dbReference>
<proteinExistence type="predicted"/>
<feature type="non-terminal residue" evidence="2">
    <location>
        <position position="1"/>
    </location>
</feature>
<keyword evidence="1" id="KW-0812">Transmembrane</keyword>
<feature type="transmembrane region" description="Helical" evidence="1">
    <location>
        <begin position="156"/>
        <end position="175"/>
    </location>
</feature>
<feature type="transmembrane region" description="Helical" evidence="1">
    <location>
        <begin position="12"/>
        <end position="31"/>
    </location>
</feature>
<keyword evidence="1" id="KW-0472">Membrane</keyword>
<reference evidence="2" key="1">
    <citation type="submission" date="2018-05" db="EMBL/GenBank/DDBJ databases">
        <authorList>
            <person name="Lanie J.A."/>
            <person name="Ng W.-L."/>
            <person name="Kazmierczak K.M."/>
            <person name="Andrzejewski T.M."/>
            <person name="Davidsen T.M."/>
            <person name="Wayne K.J."/>
            <person name="Tettelin H."/>
            <person name="Glass J.I."/>
            <person name="Rusch D."/>
            <person name="Podicherti R."/>
            <person name="Tsui H.-C.T."/>
            <person name="Winkler M.E."/>
        </authorList>
    </citation>
    <scope>NUCLEOTIDE SEQUENCE</scope>
</reference>
<evidence type="ECO:0008006" key="3">
    <source>
        <dbReference type="Google" id="ProtNLM"/>
    </source>
</evidence>
<organism evidence="2">
    <name type="scientific">marine metagenome</name>
    <dbReference type="NCBI Taxonomy" id="408172"/>
    <lineage>
        <taxon>unclassified sequences</taxon>
        <taxon>metagenomes</taxon>
        <taxon>ecological metagenomes</taxon>
    </lineage>
</organism>
<feature type="transmembrane region" description="Helical" evidence="1">
    <location>
        <begin position="181"/>
        <end position="199"/>
    </location>
</feature>
<accession>A0A382Q060</accession>
<gene>
    <name evidence="2" type="ORF">METZ01_LOCUS330616</name>
</gene>
<feature type="non-terminal residue" evidence="2">
    <location>
        <position position="338"/>
    </location>
</feature>
<feature type="transmembrane region" description="Helical" evidence="1">
    <location>
        <begin position="220"/>
        <end position="238"/>
    </location>
</feature>